<protein>
    <submittedName>
        <fullName evidence="1">Uncharacterized protein</fullName>
    </submittedName>
</protein>
<keyword evidence="2" id="KW-1185">Reference proteome</keyword>
<dbReference type="EMBL" id="CP027432">
    <property type="protein sequence ID" value="QCI29108.2"/>
    <property type="molecule type" value="Genomic_DNA"/>
</dbReference>
<name>A0ABX5TPD6_9BACT</name>
<organism evidence="1 2">
    <name type="scientific">Caminibacter pacificus</name>
    <dbReference type="NCBI Taxonomy" id="1424653"/>
    <lineage>
        <taxon>Bacteria</taxon>
        <taxon>Pseudomonadati</taxon>
        <taxon>Campylobacterota</taxon>
        <taxon>Epsilonproteobacteria</taxon>
        <taxon>Nautiliales</taxon>
        <taxon>Nautiliaceae</taxon>
        <taxon>Caminibacter</taxon>
    </lineage>
</organism>
<sequence>MSDNSKYNIDSYNSKNKIERIKYIYANLSFFEKKLFILLGNLQKHFETYNLKVNTYKKHLEVFRGLSSKYEEVELITAIYARAIKAIRETSGSQLKTIANPNFLKASMEDLLLEAKEFMEYEDLGEDSIETEFYFMADTGTYLNFYSEIDRYSGEFIDKSGNAINISTLEEDIFLMREYLKQFGIELISEIKSDTLDDAIKNIPYEIMVGRYFHSLLDEELLKHWYGIKTLDDFVNFYNEYLKTKKVNYKDLKLQLMEKVSIK</sequence>
<dbReference type="Proteomes" id="UP000298805">
    <property type="component" value="Chromosome"/>
</dbReference>
<evidence type="ECO:0000313" key="2">
    <source>
        <dbReference type="Proteomes" id="UP000298805"/>
    </source>
</evidence>
<accession>A0ABX5TPD6</accession>
<gene>
    <name evidence="1" type="ORF">C6V80_09110</name>
</gene>
<reference evidence="1" key="1">
    <citation type="submission" date="2019-06" db="EMBL/GenBank/DDBJ databases">
        <title>A comparative analysis of the Nautiliaceae.</title>
        <authorList>
            <person name="Grosche A."/>
            <person name="Smedile F."/>
            <person name="Vetriani C."/>
        </authorList>
    </citation>
    <scope>NUCLEOTIDE SEQUENCE</scope>
    <source>
        <strain evidence="1">TB6</strain>
    </source>
</reference>
<proteinExistence type="predicted"/>
<evidence type="ECO:0000313" key="1">
    <source>
        <dbReference type="EMBL" id="QCI29108.2"/>
    </source>
</evidence>